<evidence type="ECO:0000313" key="2">
    <source>
        <dbReference type="EMBL" id="MBB4141578.1"/>
    </source>
</evidence>
<feature type="transmembrane region" description="Helical" evidence="1">
    <location>
        <begin position="70"/>
        <end position="90"/>
    </location>
</feature>
<gene>
    <name evidence="2" type="ORF">GGQ72_000077</name>
</gene>
<comment type="caution">
    <text evidence="2">The sequence shown here is derived from an EMBL/GenBank/DDBJ whole genome shotgun (WGS) entry which is preliminary data.</text>
</comment>
<evidence type="ECO:0000256" key="1">
    <source>
        <dbReference type="SAM" id="Phobius"/>
    </source>
</evidence>
<sequence length="208" mass="22136">MMMPNDTPTTSAAAATLGSAHLLHMSRVPYAISLFCVFSIVALFTAQIFIPGPVMGAVSESDDPIYRLLIPNLVFIILFFIACIAAFVGYKLTVASGAAAAPVIPKNDYELLAPLVAEGKSDAIDQYVRLSSLTRFTGTFTQLGLTGLPLATIFLTLVFSFLALFAAQFLDLAKLTLGAFIGSFVQRQVERQNSPSTGDAAARFAESA</sequence>
<reference evidence="2 3" key="1">
    <citation type="submission" date="2020-08" db="EMBL/GenBank/DDBJ databases">
        <title>Genomic Encyclopedia of Type Strains, Phase IV (KMG-IV): sequencing the most valuable type-strain genomes for metagenomic binning, comparative biology and taxonomic classification.</title>
        <authorList>
            <person name="Goeker M."/>
        </authorList>
    </citation>
    <scope>NUCLEOTIDE SEQUENCE [LARGE SCALE GENOMIC DNA]</scope>
    <source>
        <strain evidence="2 3">DSM 29514</strain>
    </source>
</reference>
<dbReference type="RefSeq" id="WP_062553924.1">
    <property type="nucleotide sequence ID" value="NZ_CP049250.1"/>
</dbReference>
<dbReference type="Proteomes" id="UP000519897">
    <property type="component" value="Unassembled WGS sequence"/>
</dbReference>
<feature type="transmembrane region" description="Helical" evidence="1">
    <location>
        <begin position="30"/>
        <end position="50"/>
    </location>
</feature>
<organism evidence="2 3">
    <name type="scientific">Rhizobium rhizoryzae</name>
    <dbReference type="NCBI Taxonomy" id="451876"/>
    <lineage>
        <taxon>Bacteria</taxon>
        <taxon>Pseudomonadati</taxon>
        <taxon>Pseudomonadota</taxon>
        <taxon>Alphaproteobacteria</taxon>
        <taxon>Hyphomicrobiales</taxon>
        <taxon>Rhizobiaceae</taxon>
        <taxon>Rhizobium/Agrobacterium group</taxon>
        <taxon>Rhizobium</taxon>
    </lineage>
</organism>
<keyword evidence="1" id="KW-0472">Membrane</keyword>
<keyword evidence="1" id="KW-1133">Transmembrane helix</keyword>
<name>A0A7W6LE01_9HYPH</name>
<keyword evidence="3" id="KW-1185">Reference proteome</keyword>
<proteinExistence type="predicted"/>
<dbReference type="AlphaFoldDB" id="A0A7W6LE01"/>
<protein>
    <submittedName>
        <fullName evidence="2">Na+-transporting methylmalonyl-CoA/oxaloacetate decarboxylase gamma subunit</fullName>
    </submittedName>
</protein>
<keyword evidence="1" id="KW-0812">Transmembrane</keyword>
<dbReference type="EMBL" id="JACIEC010000001">
    <property type="protein sequence ID" value="MBB4141578.1"/>
    <property type="molecule type" value="Genomic_DNA"/>
</dbReference>
<accession>A0A7W6LE01</accession>
<evidence type="ECO:0000313" key="3">
    <source>
        <dbReference type="Proteomes" id="UP000519897"/>
    </source>
</evidence>
<feature type="transmembrane region" description="Helical" evidence="1">
    <location>
        <begin position="148"/>
        <end position="167"/>
    </location>
</feature>